<evidence type="ECO:0000256" key="5">
    <source>
        <dbReference type="ARBA" id="ARBA00022989"/>
    </source>
</evidence>
<protein>
    <submittedName>
        <fullName evidence="9">DUF2029 domain-containing protein</fullName>
    </submittedName>
</protein>
<dbReference type="InterPro" id="IPR018584">
    <property type="entry name" value="GT87"/>
</dbReference>
<keyword evidence="3" id="KW-0808">Transferase</keyword>
<reference evidence="9 11" key="1">
    <citation type="submission" date="2020-12" db="EMBL/GenBank/DDBJ databases">
        <title>FDA dAtabase for Regulatory Grade micrObial Sequences (FDA-ARGOS): Supporting development and validation of Infectious Disease Dx tests.</title>
        <authorList>
            <person name="Sproer C."/>
            <person name="Gronow S."/>
            <person name="Severitt S."/>
            <person name="Schroder I."/>
            <person name="Tallon L."/>
            <person name="Sadzewicz L."/>
            <person name="Zhao X."/>
            <person name="Boylan J."/>
            <person name="Ott S."/>
            <person name="Bowen H."/>
            <person name="Vavikolanu K."/>
            <person name="Mehta A."/>
            <person name="Aluvathingal J."/>
            <person name="Nadendla S."/>
            <person name="Lowell S."/>
            <person name="Myers T."/>
            <person name="Yan Y."/>
            <person name="Sichtig H."/>
        </authorList>
    </citation>
    <scope>NUCLEOTIDE SEQUENCE [LARGE SCALE GENOMIC DNA]</scope>
    <source>
        <strain evidence="9 11">FDAARGOS_1053</strain>
        <strain evidence="10">FDAARGOS_1191</strain>
    </source>
</reference>
<proteinExistence type="inferred from homology"/>
<evidence type="ECO:0000313" key="10">
    <source>
        <dbReference type="EMBL" id="QRP69626.1"/>
    </source>
</evidence>
<dbReference type="GeneID" id="92760205"/>
<evidence type="ECO:0000256" key="1">
    <source>
        <dbReference type="ARBA" id="ARBA00004651"/>
    </source>
</evidence>
<dbReference type="Proteomes" id="UP000617681">
    <property type="component" value="Chromosome"/>
</dbReference>
<keyword evidence="6 8" id="KW-0472">Membrane</keyword>
<comment type="similarity">
    <text evidence="7">Belongs to the glycosyltransferase 87 family.</text>
</comment>
<keyword evidence="5 8" id="KW-1133">Transmembrane helix</keyword>
<feature type="transmembrane region" description="Helical" evidence="8">
    <location>
        <begin position="270"/>
        <end position="291"/>
    </location>
</feature>
<gene>
    <name evidence="9" type="ORF">I6I10_08885</name>
    <name evidence="10" type="ORF">I6J21_07255</name>
</gene>
<evidence type="ECO:0000256" key="2">
    <source>
        <dbReference type="ARBA" id="ARBA00022475"/>
    </source>
</evidence>
<dbReference type="GO" id="GO:0005886">
    <property type="term" value="C:plasma membrane"/>
    <property type="evidence" value="ECO:0007669"/>
    <property type="project" value="UniProtKB-SubCell"/>
</dbReference>
<feature type="transmembrane region" description="Helical" evidence="8">
    <location>
        <begin position="183"/>
        <end position="208"/>
    </location>
</feature>
<feature type="transmembrane region" description="Helical" evidence="8">
    <location>
        <begin position="300"/>
        <end position="324"/>
    </location>
</feature>
<feature type="transmembrane region" description="Helical" evidence="8">
    <location>
        <begin position="215"/>
        <end position="233"/>
    </location>
</feature>
<evidence type="ECO:0000256" key="6">
    <source>
        <dbReference type="ARBA" id="ARBA00023136"/>
    </source>
</evidence>
<dbReference type="Proteomes" id="UP000596145">
    <property type="component" value="Chromosome"/>
</dbReference>
<feature type="transmembrane region" description="Helical" evidence="8">
    <location>
        <begin position="113"/>
        <end position="131"/>
    </location>
</feature>
<feature type="transmembrane region" description="Helical" evidence="8">
    <location>
        <begin position="87"/>
        <end position="107"/>
    </location>
</feature>
<comment type="subcellular location">
    <subcellularLocation>
        <location evidence="1">Cell membrane</location>
        <topology evidence="1">Multi-pass membrane protein</topology>
    </subcellularLocation>
</comment>
<evidence type="ECO:0000256" key="4">
    <source>
        <dbReference type="ARBA" id="ARBA00022692"/>
    </source>
</evidence>
<keyword evidence="4 8" id="KW-0812">Transmembrane</keyword>
<name>A0A7T4EDZ3_9CORY</name>
<feature type="transmembrane region" description="Helical" evidence="8">
    <location>
        <begin position="374"/>
        <end position="394"/>
    </location>
</feature>
<feature type="transmembrane region" description="Helical" evidence="8">
    <location>
        <begin position="25"/>
        <end position="43"/>
    </location>
</feature>
<organism evidence="9 11">
    <name type="scientific">Corynebacterium glucuronolyticum</name>
    <dbReference type="NCBI Taxonomy" id="39791"/>
    <lineage>
        <taxon>Bacteria</taxon>
        <taxon>Bacillati</taxon>
        <taxon>Actinomycetota</taxon>
        <taxon>Actinomycetes</taxon>
        <taxon>Mycobacteriales</taxon>
        <taxon>Corynebacteriaceae</taxon>
        <taxon>Corynebacterium</taxon>
    </lineage>
</organism>
<evidence type="ECO:0000256" key="3">
    <source>
        <dbReference type="ARBA" id="ARBA00022679"/>
    </source>
</evidence>
<evidence type="ECO:0000313" key="9">
    <source>
        <dbReference type="EMBL" id="QQB45620.1"/>
    </source>
</evidence>
<feature type="transmembrane region" description="Helical" evidence="8">
    <location>
        <begin position="157"/>
        <end position="177"/>
    </location>
</feature>
<sequence length="419" mass="46488">MSSLAESLRNTWVADVPAPKNGTPGWNAVLNWVFWPLVVMLLIHRIALLSIDGAITDDFTTVYEAIARMREGIPVYNENYMYVDPHYLWSPGATILLYPFSLARLVIARLGFILLNAGSVVAAIAIFLTLLRKKPTSFLFPMFTAVALLTESVRNTLIFSNINGILLLLLVLFYFFLLQERQWLAGIVIGFAIVFKPIFLPLLVLPLIKLNWKTVAVGIGVPVAMNLIAWPLVPGATDYITRTMPYITQIRDFSNSSLRGMALWSGAPGWLTATLWITFAIIVAVGFFAALKFRYSDRTWWVVTSSTLLLAGVFFLSSLGQMYYSMFLFPFFIAVIQNGSLARNPFAWLAAYCTFTPDSWKSATFPPEGMWAQYFLPTTGWAILIIVIAVGAVARAHSASFRPALPTTNSSAGSEAHAV</sequence>
<accession>A0A7T4EDZ3</accession>
<dbReference type="AlphaFoldDB" id="A0A7T4EDZ3"/>
<keyword evidence="2" id="KW-1003">Cell membrane</keyword>
<evidence type="ECO:0000256" key="7">
    <source>
        <dbReference type="ARBA" id="ARBA00024033"/>
    </source>
</evidence>
<dbReference type="GO" id="GO:0016758">
    <property type="term" value="F:hexosyltransferase activity"/>
    <property type="evidence" value="ECO:0007669"/>
    <property type="project" value="InterPro"/>
</dbReference>
<evidence type="ECO:0000256" key="8">
    <source>
        <dbReference type="SAM" id="Phobius"/>
    </source>
</evidence>
<dbReference type="RefSeq" id="WP_196793930.1">
    <property type="nucleotide sequence ID" value="NZ_CP066007.1"/>
</dbReference>
<evidence type="ECO:0000313" key="11">
    <source>
        <dbReference type="Proteomes" id="UP000596145"/>
    </source>
</evidence>
<dbReference type="EMBL" id="CP069534">
    <property type="protein sequence ID" value="QRP69626.1"/>
    <property type="molecule type" value="Genomic_DNA"/>
</dbReference>
<dbReference type="Pfam" id="PF09594">
    <property type="entry name" value="GT87"/>
    <property type="match status" value="1"/>
</dbReference>
<dbReference type="EMBL" id="CP066007">
    <property type="protein sequence ID" value="QQB45620.1"/>
    <property type="molecule type" value="Genomic_DNA"/>
</dbReference>